<dbReference type="InterPro" id="IPR000683">
    <property type="entry name" value="Gfo/Idh/MocA-like_OxRdtase_N"/>
</dbReference>
<comment type="caution">
    <text evidence="2">The sequence shown here is derived from an EMBL/GenBank/DDBJ whole genome shotgun (WGS) entry which is preliminary data.</text>
</comment>
<dbReference type="PANTHER" id="PTHR43377:SF1">
    <property type="entry name" value="BILIVERDIN REDUCTASE A"/>
    <property type="match status" value="1"/>
</dbReference>
<sequence length="351" mass="38578">MSSRLRVAAIGLGWVCQHRHLPAMDRSKRFDVVGVVDRTPGRAAEIAKRRGYRHHGEAASLSGVDWLDEVDAVTVATAPMAHFALVSEALARGKHVLTEKPFTMRVDEGAQLLEAASAADRRLAIVHNFQFARSTRKLFAEIAAGKLGTIRGVDAVQFGNPRRRLPTWCEELPFGLFYDESPHLLYLMRAVAGALSLERSFVVASSMGQSTPSRIEAWFRGTDLDCPVRMACNFESPVSEWYLMVAGDKGLAIVDIFRDIFVLLPNDGRHATLDVLRTSRAATLQHWFQHVTSGLPHLTGRLSYGNAELFDRFARGCAGDVSAMDPISGAAAQAVLTLQHAVIDNAEAIYR</sequence>
<dbReference type="SUPFAM" id="SSF51735">
    <property type="entry name" value="NAD(P)-binding Rossmann-fold domains"/>
    <property type="match status" value="1"/>
</dbReference>
<dbReference type="Pfam" id="PF01408">
    <property type="entry name" value="GFO_IDH_MocA"/>
    <property type="match status" value="1"/>
</dbReference>
<evidence type="ECO:0000313" key="2">
    <source>
        <dbReference type="EMBL" id="MDT8757306.1"/>
    </source>
</evidence>
<evidence type="ECO:0000259" key="1">
    <source>
        <dbReference type="Pfam" id="PF01408"/>
    </source>
</evidence>
<dbReference type="Gene3D" id="3.30.360.10">
    <property type="entry name" value="Dihydrodipicolinate Reductase, domain 2"/>
    <property type="match status" value="1"/>
</dbReference>
<feature type="domain" description="Gfo/Idh/MocA-like oxidoreductase N-terminal" evidence="1">
    <location>
        <begin position="5"/>
        <end position="125"/>
    </location>
</feature>
<dbReference type="PANTHER" id="PTHR43377">
    <property type="entry name" value="BILIVERDIN REDUCTASE A"/>
    <property type="match status" value="1"/>
</dbReference>
<proteinExistence type="predicted"/>
<organism evidence="2">
    <name type="scientific">Sphingomonas psychrotolerans</name>
    <dbReference type="NCBI Taxonomy" id="1327635"/>
    <lineage>
        <taxon>Bacteria</taxon>
        <taxon>Pseudomonadati</taxon>
        <taxon>Pseudomonadota</taxon>
        <taxon>Alphaproteobacteria</taxon>
        <taxon>Sphingomonadales</taxon>
        <taxon>Sphingomonadaceae</taxon>
        <taxon>Sphingomonas</taxon>
    </lineage>
</organism>
<name>A0ABU3N1B1_9SPHN</name>
<reference evidence="2" key="1">
    <citation type="submission" date="2022-04" db="EMBL/GenBank/DDBJ databases">
        <title>Tomato heritable bacteria conferring resistance against bacterial wilt.</title>
        <authorList>
            <person name="Yin J."/>
        </authorList>
    </citation>
    <scope>NUCLEOTIDE SEQUENCE</scope>
    <source>
        <strain evidence="2">Cra20</strain>
    </source>
</reference>
<dbReference type="EMBL" id="JALMLT010000001">
    <property type="protein sequence ID" value="MDT8757306.1"/>
    <property type="molecule type" value="Genomic_DNA"/>
</dbReference>
<dbReference type="Gene3D" id="3.40.50.720">
    <property type="entry name" value="NAD(P)-binding Rossmann-like Domain"/>
    <property type="match status" value="1"/>
</dbReference>
<dbReference type="InterPro" id="IPR036291">
    <property type="entry name" value="NAD(P)-bd_dom_sf"/>
</dbReference>
<protein>
    <submittedName>
        <fullName evidence="2">Gfo/Idh/MocA family oxidoreductase</fullName>
    </submittedName>
</protein>
<gene>
    <name evidence="2" type="ORF">MZO42_01220</name>
</gene>
<dbReference type="InterPro" id="IPR051450">
    <property type="entry name" value="Gfo/Idh/MocA_Oxidoreductases"/>
</dbReference>
<accession>A0ABU3N1B1</accession>
<dbReference type="SUPFAM" id="SSF55347">
    <property type="entry name" value="Glyceraldehyde-3-phosphate dehydrogenase-like, C-terminal domain"/>
    <property type="match status" value="1"/>
</dbReference>